<dbReference type="Pfam" id="PF01841">
    <property type="entry name" value="Transglut_core"/>
    <property type="match status" value="1"/>
</dbReference>
<keyword evidence="1" id="KW-0472">Membrane</keyword>
<dbReference type="KEGG" id="flt:Sv326_0498"/>
<dbReference type="InterPro" id="IPR038765">
    <property type="entry name" value="Papain-like_cys_pep_sf"/>
</dbReference>
<dbReference type="SUPFAM" id="SSF57184">
    <property type="entry name" value="Growth factor receptor domain"/>
    <property type="match status" value="1"/>
</dbReference>
<dbReference type="InterPro" id="IPR002931">
    <property type="entry name" value="Transglutaminase-like"/>
</dbReference>
<name>A0A7D5XEP2_FERL1</name>
<evidence type="ECO:0000259" key="2">
    <source>
        <dbReference type="Pfam" id="PF01841"/>
    </source>
</evidence>
<feature type="transmembrane region" description="Helical" evidence="1">
    <location>
        <begin position="71"/>
        <end position="97"/>
    </location>
</feature>
<evidence type="ECO:0000256" key="1">
    <source>
        <dbReference type="SAM" id="Phobius"/>
    </source>
</evidence>
<organism evidence="3 4">
    <name type="scientific">Fermentimicrarchaeum limneticum</name>
    <dbReference type="NCBI Taxonomy" id="2795018"/>
    <lineage>
        <taxon>Archaea</taxon>
        <taxon>Candidatus Micrarchaeota</taxon>
        <taxon>Candidatus Fermentimicrarchaeales</taxon>
        <taxon>Candidatus Fermentimicrarchaeaceae</taxon>
        <taxon>Candidatus Fermentimicrarchaeum</taxon>
    </lineage>
</organism>
<sequence>MRYCTECGKKLLKPNLKYCPECGAALSKETPPPVSAEQPPAALSAKAGTEKLAAEEPAARSRKPGFRPLRFVLVMLLLFGIAFLVLLVGLPILFFYLSGGLQDGGQDSCANVTCSNYCNGNIRYYNGFCVVGQCQYYPEVCPNGCSNDSCNSPKPVEPELSQIYISVSHENEDPYYGSYCDKINPYDLSVREAVSEAIKKHPGRYSVDQLFDIFDWVKANVRYQNVPLGGIPYPAAETLVTKSGDCKNQAVLVTSMIRAIGGTAKVVADPGCSHAYAMVYAGSSEAELRNLSRAIASHYGSNASVDYFKYNNGTVSYLVYNNSMWIIFDTAAGNYPGTTLKNCSGNRTLHMITSCLDCVNSYPNKPYTFNDKCYSQCPSGAVTANQYACKPCPAGYQSYNDQCLKCPTGQILGNDGLCYPTCGNPTTYCQSGSHCYNNKCVTCQAGYILGTDGLCYQPCGSPTTYCQSGSYCSNGRCYRS</sequence>
<keyword evidence="1" id="KW-0812">Transmembrane</keyword>
<accession>A0A7D5XEP2</accession>
<dbReference type="EMBL" id="CP058998">
    <property type="protein sequence ID" value="QLJ52673.1"/>
    <property type="molecule type" value="Genomic_DNA"/>
</dbReference>
<evidence type="ECO:0000313" key="3">
    <source>
        <dbReference type="EMBL" id="QLJ52673.1"/>
    </source>
</evidence>
<feature type="domain" description="Transglutaminase-like" evidence="2">
    <location>
        <begin position="205"/>
        <end position="281"/>
    </location>
</feature>
<reference evidence="4" key="1">
    <citation type="submission" date="2020-07" db="EMBL/GenBank/DDBJ databases">
        <title>Metabolic diversity and evolutionary history of the archaeal phylum ###Micrarchaeota### uncovered from a freshwater lake metagenome.</title>
        <authorList>
            <person name="Kadnikov V.V."/>
            <person name="Savvichev A.S."/>
            <person name="Mardanov A.V."/>
            <person name="Beletsky A.V."/>
            <person name="Chupakov A.V."/>
            <person name="Kokryatskaya N.M."/>
            <person name="Pimenov N.V."/>
            <person name="Ravin N.V."/>
        </authorList>
    </citation>
    <scope>NUCLEOTIDE SEQUENCE [LARGE SCALE GENOMIC DNA]</scope>
</reference>
<proteinExistence type="predicted"/>
<gene>
    <name evidence="3" type="ORF">Sv326_0498</name>
</gene>
<dbReference type="Gene3D" id="3.10.620.30">
    <property type="match status" value="1"/>
</dbReference>
<dbReference type="Proteomes" id="UP000510821">
    <property type="component" value="Chromosome"/>
</dbReference>
<protein>
    <recommendedName>
        <fullName evidence="2">Transglutaminase-like domain-containing protein</fullName>
    </recommendedName>
</protein>
<evidence type="ECO:0000313" key="4">
    <source>
        <dbReference type="Proteomes" id="UP000510821"/>
    </source>
</evidence>
<dbReference type="AlphaFoldDB" id="A0A7D5XEP2"/>
<keyword evidence="1" id="KW-1133">Transmembrane helix</keyword>
<dbReference type="InterPro" id="IPR009030">
    <property type="entry name" value="Growth_fac_rcpt_cys_sf"/>
</dbReference>
<dbReference type="SUPFAM" id="SSF54001">
    <property type="entry name" value="Cysteine proteinases"/>
    <property type="match status" value="1"/>
</dbReference>